<sequence length="58" mass="6607">MFNLQAALDERLATLKKKKIKEKQFITSYNNSKESIEISLKQAGILNQNGKIIKRIAS</sequence>
<organism evidence="1 2">
    <name type="scientific">Providencia heimbachae ATCC 35613</name>
    <dbReference type="NCBI Taxonomy" id="1354272"/>
    <lineage>
        <taxon>Bacteria</taxon>
        <taxon>Pseudomonadati</taxon>
        <taxon>Pseudomonadota</taxon>
        <taxon>Gammaproteobacteria</taxon>
        <taxon>Enterobacterales</taxon>
        <taxon>Morganellaceae</taxon>
        <taxon>Providencia</taxon>
    </lineage>
</organism>
<proteinExistence type="predicted"/>
<keyword evidence="2" id="KW-1185">Reference proteome</keyword>
<name>A0A1B7K4A1_9GAMM</name>
<evidence type="ECO:0000313" key="1">
    <source>
        <dbReference type="EMBL" id="OAT54933.1"/>
    </source>
</evidence>
<dbReference type="AlphaFoldDB" id="A0A1B7K4A1"/>
<gene>
    <name evidence="1" type="ORF">M998_0082</name>
</gene>
<dbReference type="RefSeq" id="WP_156510933.1">
    <property type="nucleotide sequence ID" value="NZ_LXEW01000003.1"/>
</dbReference>
<accession>A0A1B7K4A1</accession>
<dbReference type="Proteomes" id="UP000078224">
    <property type="component" value="Unassembled WGS sequence"/>
</dbReference>
<reference evidence="1 2" key="1">
    <citation type="submission" date="2016-04" db="EMBL/GenBank/DDBJ databases">
        <title>ATOL: Assembling a taxonomically balanced genome-scale reconstruction of the evolutionary history of the Enterobacteriaceae.</title>
        <authorList>
            <person name="Plunkett G.III."/>
            <person name="Neeno-Eckwall E.C."/>
            <person name="Glasner J.D."/>
            <person name="Perna N.T."/>
        </authorList>
    </citation>
    <scope>NUCLEOTIDE SEQUENCE [LARGE SCALE GENOMIC DNA]</scope>
    <source>
        <strain evidence="1 2">ATCC 35613</strain>
    </source>
</reference>
<comment type="caution">
    <text evidence="1">The sequence shown here is derived from an EMBL/GenBank/DDBJ whole genome shotgun (WGS) entry which is preliminary data.</text>
</comment>
<protein>
    <submittedName>
        <fullName evidence="1">Uncharacterized protein</fullName>
    </submittedName>
</protein>
<dbReference type="EMBL" id="LXEW01000003">
    <property type="protein sequence ID" value="OAT54933.1"/>
    <property type="molecule type" value="Genomic_DNA"/>
</dbReference>
<evidence type="ECO:0000313" key="2">
    <source>
        <dbReference type="Proteomes" id="UP000078224"/>
    </source>
</evidence>
<dbReference type="PATRIC" id="fig|1354272.4.peg.86"/>